<protein>
    <recommendedName>
        <fullName evidence="3">Amidohydrolase family protein</fullName>
    </recommendedName>
</protein>
<dbReference type="Proteomes" id="UP000198242">
    <property type="component" value="Chromosome I"/>
</dbReference>
<evidence type="ECO:0008006" key="3">
    <source>
        <dbReference type="Google" id="ProtNLM"/>
    </source>
</evidence>
<dbReference type="Gene3D" id="2.30.40.10">
    <property type="entry name" value="Urease, subunit C, domain 1"/>
    <property type="match status" value="1"/>
</dbReference>
<keyword evidence="2" id="KW-1185">Reference proteome</keyword>
<evidence type="ECO:0000313" key="1">
    <source>
        <dbReference type="EMBL" id="SCF18069.1"/>
    </source>
</evidence>
<dbReference type="AlphaFoldDB" id="A0A1C4YBH7"/>
<reference evidence="2" key="1">
    <citation type="submission" date="2016-06" db="EMBL/GenBank/DDBJ databases">
        <authorList>
            <person name="Varghese N."/>
            <person name="Submissions Spin"/>
        </authorList>
    </citation>
    <scope>NUCLEOTIDE SEQUENCE [LARGE SCALE GENOMIC DNA]</scope>
    <source>
        <strain evidence="2">DSM 43909</strain>
    </source>
</reference>
<name>A0A1C4YBH7_MICVI</name>
<organism evidence="1 2">
    <name type="scientific">Micromonospora viridifaciens</name>
    <dbReference type="NCBI Taxonomy" id="1881"/>
    <lineage>
        <taxon>Bacteria</taxon>
        <taxon>Bacillati</taxon>
        <taxon>Actinomycetota</taxon>
        <taxon>Actinomycetes</taxon>
        <taxon>Micromonosporales</taxon>
        <taxon>Micromonosporaceae</taxon>
        <taxon>Micromonospora</taxon>
    </lineage>
</organism>
<proteinExistence type="predicted"/>
<evidence type="ECO:0000313" key="2">
    <source>
        <dbReference type="Proteomes" id="UP000198242"/>
    </source>
</evidence>
<accession>A0A1C4YBH7</accession>
<dbReference type="InterPro" id="IPR011059">
    <property type="entry name" value="Metal-dep_hydrolase_composite"/>
</dbReference>
<dbReference type="EMBL" id="LT607411">
    <property type="protein sequence ID" value="SCF18069.1"/>
    <property type="molecule type" value="Genomic_DNA"/>
</dbReference>
<sequence length="47" mass="4936">MPGLTGMIRPGHPADLVVIDGVDFAARAPKVLEVVVTGRRLVSPETP</sequence>
<dbReference type="GO" id="GO:0016810">
    <property type="term" value="F:hydrolase activity, acting on carbon-nitrogen (but not peptide) bonds"/>
    <property type="evidence" value="ECO:0007669"/>
    <property type="project" value="InterPro"/>
</dbReference>
<gene>
    <name evidence="1" type="ORF">GA0074695_4065</name>
</gene>